<protein>
    <submittedName>
        <fullName evidence="2">Uncharacterized protein</fullName>
    </submittedName>
</protein>
<feature type="compositionally biased region" description="Low complexity" evidence="1">
    <location>
        <begin position="30"/>
        <end position="39"/>
    </location>
</feature>
<feature type="region of interest" description="Disordered" evidence="1">
    <location>
        <begin position="106"/>
        <end position="137"/>
    </location>
</feature>
<gene>
    <name evidence="2" type="ORF">PIB30_074802</name>
</gene>
<comment type="caution">
    <text evidence="2">The sequence shown here is derived from an EMBL/GenBank/DDBJ whole genome shotgun (WGS) entry which is preliminary data.</text>
</comment>
<sequence>MQDVRRKAQQLEASEGSGTESSEGDETLRSNNSVSSNLSAPPGFEKLSQGITKATIREDEKTGFWQGSVEESEDTEEEVEETWMIGTRLGIGAEVEDRARRYLRSKTEEMAQKDSQRKKKADRCRKKVTKEVGVSTD</sequence>
<proteinExistence type="predicted"/>
<organism evidence="2 3">
    <name type="scientific">Stylosanthes scabra</name>
    <dbReference type="NCBI Taxonomy" id="79078"/>
    <lineage>
        <taxon>Eukaryota</taxon>
        <taxon>Viridiplantae</taxon>
        <taxon>Streptophyta</taxon>
        <taxon>Embryophyta</taxon>
        <taxon>Tracheophyta</taxon>
        <taxon>Spermatophyta</taxon>
        <taxon>Magnoliopsida</taxon>
        <taxon>eudicotyledons</taxon>
        <taxon>Gunneridae</taxon>
        <taxon>Pentapetalae</taxon>
        <taxon>rosids</taxon>
        <taxon>fabids</taxon>
        <taxon>Fabales</taxon>
        <taxon>Fabaceae</taxon>
        <taxon>Papilionoideae</taxon>
        <taxon>50 kb inversion clade</taxon>
        <taxon>dalbergioids sensu lato</taxon>
        <taxon>Dalbergieae</taxon>
        <taxon>Pterocarpus clade</taxon>
        <taxon>Stylosanthes</taxon>
    </lineage>
</organism>
<feature type="region of interest" description="Disordered" evidence="1">
    <location>
        <begin position="1"/>
        <end position="78"/>
    </location>
</feature>
<feature type="compositionally biased region" description="Basic and acidic residues" evidence="1">
    <location>
        <begin position="106"/>
        <end position="115"/>
    </location>
</feature>
<evidence type="ECO:0000313" key="3">
    <source>
        <dbReference type="Proteomes" id="UP001341840"/>
    </source>
</evidence>
<accession>A0ABU6SPX3</accession>
<feature type="compositionally biased region" description="Basic residues" evidence="1">
    <location>
        <begin position="116"/>
        <end position="128"/>
    </location>
</feature>
<keyword evidence="3" id="KW-1185">Reference proteome</keyword>
<evidence type="ECO:0000256" key="1">
    <source>
        <dbReference type="SAM" id="MobiDB-lite"/>
    </source>
</evidence>
<evidence type="ECO:0000313" key="2">
    <source>
        <dbReference type="EMBL" id="MED6138502.1"/>
    </source>
</evidence>
<reference evidence="2 3" key="1">
    <citation type="journal article" date="2023" name="Plants (Basel)">
        <title>Bridging the Gap: Combining Genomics and Transcriptomics Approaches to Understand Stylosanthes scabra, an Orphan Legume from the Brazilian Caatinga.</title>
        <authorList>
            <person name="Ferreira-Neto J.R.C."/>
            <person name="da Silva M.D."/>
            <person name="Binneck E."/>
            <person name="de Melo N.F."/>
            <person name="da Silva R.H."/>
            <person name="de Melo A.L.T.M."/>
            <person name="Pandolfi V."/>
            <person name="Bustamante F.O."/>
            <person name="Brasileiro-Vidal A.C."/>
            <person name="Benko-Iseppon A.M."/>
        </authorList>
    </citation>
    <scope>NUCLEOTIDE SEQUENCE [LARGE SCALE GENOMIC DNA]</scope>
    <source>
        <tissue evidence="2">Leaves</tissue>
    </source>
</reference>
<dbReference type="Proteomes" id="UP001341840">
    <property type="component" value="Unassembled WGS sequence"/>
</dbReference>
<dbReference type="EMBL" id="JASCZI010061353">
    <property type="protein sequence ID" value="MED6138502.1"/>
    <property type="molecule type" value="Genomic_DNA"/>
</dbReference>
<name>A0ABU6SPX3_9FABA</name>